<evidence type="ECO:0000313" key="10">
    <source>
        <dbReference type="EMBL" id="UOE45832.1"/>
    </source>
</evidence>
<comment type="similarity">
    <text evidence="2">Belongs to the binding-protein-dependent transport system permease family. FecCD subfamily.</text>
</comment>
<feature type="transmembrane region" description="Helical" evidence="9">
    <location>
        <begin position="37"/>
        <end position="56"/>
    </location>
</feature>
<evidence type="ECO:0000256" key="3">
    <source>
        <dbReference type="ARBA" id="ARBA00022448"/>
    </source>
</evidence>
<evidence type="ECO:0000256" key="5">
    <source>
        <dbReference type="ARBA" id="ARBA00022692"/>
    </source>
</evidence>
<feature type="transmembrane region" description="Helical" evidence="9">
    <location>
        <begin position="149"/>
        <end position="170"/>
    </location>
</feature>
<dbReference type="CDD" id="cd06550">
    <property type="entry name" value="TM_ABC_iron-siderophores_like"/>
    <property type="match status" value="1"/>
</dbReference>
<proteinExistence type="inferred from homology"/>
<evidence type="ECO:0000256" key="2">
    <source>
        <dbReference type="ARBA" id="ARBA00007935"/>
    </source>
</evidence>
<feature type="transmembrane region" description="Helical" evidence="9">
    <location>
        <begin position="265"/>
        <end position="295"/>
    </location>
</feature>
<keyword evidence="7 9" id="KW-0472">Membrane</keyword>
<dbReference type="PANTHER" id="PTHR30472">
    <property type="entry name" value="FERRIC ENTEROBACTIN TRANSPORT SYSTEM PERMEASE PROTEIN"/>
    <property type="match status" value="1"/>
</dbReference>
<feature type="transmembrane region" description="Helical" evidence="9">
    <location>
        <begin position="92"/>
        <end position="110"/>
    </location>
</feature>
<evidence type="ECO:0000256" key="4">
    <source>
        <dbReference type="ARBA" id="ARBA00022475"/>
    </source>
</evidence>
<dbReference type="EMBL" id="CP094528">
    <property type="protein sequence ID" value="UOE45832.1"/>
    <property type="molecule type" value="Genomic_DNA"/>
</dbReference>
<dbReference type="RefSeq" id="WP_243558481.1">
    <property type="nucleotide sequence ID" value="NZ_CP094528.1"/>
</dbReference>
<dbReference type="InterPro" id="IPR037294">
    <property type="entry name" value="ABC_BtuC-like"/>
</dbReference>
<keyword evidence="5 9" id="KW-0812">Transmembrane</keyword>
<reference evidence="10 11" key="1">
    <citation type="submission" date="2022-03" db="EMBL/GenBank/DDBJ databases">
        <title>Mucilaginibacter sp. isolated from the gut of Protaetia brevitarsis seulensis larvae.</title>
        <authorList>
            <person name="Won M."/>
            <person name="Kim S.-J."/>
            <person name="Kwon S.-W."/>
        </authorList>
    </citation>
    <scope>NUCLEOTIDE SEQUENCE [LARGE SCALE GENOMIC DNA]</scope>
    <source>
        <strain evidence="10 11">CFWR-12</strain>
    </source>
</reference>
<dbReference type="InterPro" id="IPR000522">
    <property type="entry name" value="ABC_transptr_permease_BtuC"/>
</dbReference>
<organism evidence="10 11">
    <name type="scientific">Agromyces larvae</name>
    <dbReference type="NCBI Taxonomy" id="2929802"/>
    <lineage>
        <taxon>Bacteria</taxon>
        <taxon>Bacillati</taxon>
        <taxon>Actinomycetota</taxon>
        <taxon>Actinomycetes</taxon>
        <taxon>Micrococcales</taxon>
        <taxon>Microbacteriaceae</taxon>
        <taxon>Agromyces</taxon>
    </lineage>
</organism>
<keyword evidence="3" id="KW-0813">Transport</keyword>
<sequence length="360" mass="35650">MSATGRIHASARTRPSGASVAAGGSFHADRMSRSRRAAVVTASLAAVCAVLFVTSMTVGSVLLPPLDVLASALGFGDPATDFIVRGLRMPRAITAVLVGLALGASGSIFQRLLRNPLAAPDLIGISAGASTATVAGITVLGLTGVGLSAAAVAGGLGVAALVFLLAWRGGLAGTRFILVGVGVAACCESITSFLIARADITDARAAMTWLVGSAGMASATDLLVLAVAIVVLLPAAAAWTRRLGVLELGGDRASSLGLRVERDTVVLLGIAVVLVALATAAAGPIAFVALMAGPISARLLGRAGDRVLAAALAGAIIVQVADLIAQHALPTPISTGIVTGLVGAPYIAWLLIRAGREGGA</sequence>
<keyword evidence="4" id="KW-1003">Cell membrane</keyword>
<evidence type="ECO:0000256" key="8">
    <source>
        <dbReference type="SAM" id="MobiDB-lite"/>
    </source>
</evidence>
<dbReference type="Pfam" id="PF01032">
    <property type="entry name" value="FecCD"/>
    <property type="match status" value="1"/>
</dbReference>
<protein>
    <submittedName>
        <fullName evidence="10">Iron chelate uptake ABC transporter family permease subunit</fullName>
    </submittedName>
</protein>
<name>A0ABY4C308_9MICO</name>
<gene>
    <name evidence="10" type="ORF">MTO99_08845</name>
</gene>
<evidence type="ECO:0000256" key="7">
    <source>
        <dbReference type="ARBA" id="ARBA00023136"/>
    </source>
</evidence>
<evidence type="ECO:0000256" key="1">
    <source>
        <dbReference type="ARBA" id="ARBA00004651"/>
    </source>
</evidence>
<dbReference type="Gene3D" id="1.10.3470.10">
    <property type="entry name" value="ABC transporter involved in vitamin B12 uptake, BtuC"/>
    <property type="match status" value="1"/>
</dbReference>
<keyword evidence="11" id="KW-1185">Reference proteome</keyword>
<feature type="transmembrane region" description="Helical" evidence="9">
    <location>
        <begin position="176"/>
        <end position="196"/>
    </location>
</feature>
<comment type="subcellular location">
    <subcellularLocation>
        <location evidence="1">Cell membrane</location>
        <topology evidence="1">Multi-pass membrane protein</topology>
    </subcellularLocation>
</comment>
<evidence type="ECO:0000313" key="11">
    <source>
        <dbReference type="Proteomes" id="UP000832097"/>
    </source>
</evidence>
<feature type="region of interest" description="Disordered" evidence="8">
    <location>
        <begin position="1"/>
        <end position="21"/>
    </location>
</feature>
<dbReference type="PANTHER" id="PTHR30472:SF24">
    <property type="entry name" value="FERRIC ENTEROBACTIN TRANSPORT SYSTEM PERMEASE PROTEIN FEPG"/>
    <property type="match status" value="1"/>
</dbReference>
<keyword evidence="6 9" id="KW-1133">Transmembrane helix</keyword>
<evidence type="ECO:0000256" key="6">
    <source>
        <dbReference type="ARBA" id="ARBA00022989"/>
    </source>
</evidence>
<feature type="transmembrane region" description="Helical" evidence="9">
    <location>
        <begin position="122"/>
        <end position="142"/>
    </location>
</feature>
<feature type="transmembrane region" description="Helical" evidence="9">
    <location>
        <begin position="208"/>
        <end position="233"/>
    </location>
</feature>
<feature type="transmembrane region" description="Helical" evidence="9">
    <location>
        <begin position="331"/>
        <end position="352"/>
    </location>
</feature>
<dbReference type="SUPFAM" id="SSF81345">
    <property type="entry name" value="ABC transporter involved in vitamin B12 uptake, BtuC"/>
    <property type="match status" value="1"/>
</dbReference>
<accession>A0ABY4C308</accession>
<dbReference type="Proteomes" id="UP000832097">
    <property type="component" value="Chromosome"/>
</dbReference>
<evidence type="ECO:0000256" key="9">
    <source>
        <dbReference type="SAM" id="Phobius"/>
    </source>
</evidence>